<accession>A0A7J6CMI2</accession>
<feature type="compositionally biased region" description="Polar residues" evidence="6">
    <location>
        <begin position="278"/>
        <end position="287"/>
    </location>
</feature>
<evidence type="ECO:0000259" key="8">
    <source>
        <dbReference type="Pfam" id="PF20811"/>
    </source>
</evidence>
<dbReference type="PANTHER" id="PTHR12837:SF8">
    <property type="entry name" value="POLY(ADP-RIBOSE) GLYCOHYDROLASE"/>
    <property type="match status" value="1"/>
</dbReference>
<dbReference type="InterPro" id="IPR048362">
    <property type="entry name" value="PARG_helical"/>
</dbReference>
<gene>
    <name evidence="9" type="ORF">G5714_011298</name>
</gene>
<dbReference type="GO" id="GO:0004649">
    <property type="term" value="F:poly(ADP-ribose) glycohydrolase activity"/>
    <property type="evidence" value="ECO:0007669"/>
    <property type="project" value="UniProtKB-EC"/>
</dbReference>
<feature type="compositionally biased region" description="Basic and acidic residues" evidence="6">
    <location>
        <begin position="239"/>
        <end position="253"/>
    </location>
</feature>
<evidence type="ECO:0000256" key="6">
    <source>
        <dbReference type="SAM" id="MobiDB-lite"/>
    </source>
</evidence>
<feature type="domain" description="PARG catalytic Macro" evidence="7">
    <location>
        <begin position="554"/>
        <end position="751"/>
    </location>
</feature>
<evidence type="ECO:0000256" key="5">
    <source>
        <dbReference type="PIRSR" id="PIRSR607724-2"/>
    </source>
</evidence>
<dbReference type="AlphaFoldDB" id="A0A7J6CMI2"/>
<feature type="active site" evidence="4">
    <location>
        <position position="603"/>
    </location>
</feature>
<feature type="compositionally biased region" description="Polar residues" evidence="6">
    <location>
        <begin position="189"/>
        <end position="216"/>
    </location>
</feature>
<evidence type="ECO:0000313" key="10">
    <source>
        <dbReference type="Proteomes" id="UP000579812"/>
    </source>
</evidence>
<evidence type="ECO:0000256" key="4">
    <source>
        <dbReference type="PIRSR" id="PIRSR607724-1"/>
    </source>
</evidence>
<keyword evidence="10" id="KW-1185">Reference proteome</keyword>
<dbReference type="GO" id="GO:0006282">
    <property type="term" value="P:regulation of DNA repair"/>
    <property type="evidence" value="ECO:0007669"/>
    <property type="project" value="InterPro"/>
</dbReference>
<comment type="similarity">
    <text evidence="1">Belongs to the poly(ADP-ribose) glycohydrolase family.</text>
</comment>
<dbReference type="InterPro" id="IPR046372">
    <property type="entry name" value="PARG_cat_C"/>
</dbReference>
<dbReference type="PANTHER" id="PTHR12837">
    <property type="entry name" value="POLY ADP-RIBOSE GLYCOHYDROLASE"/>
    <property type="match status" value="1"/>
</dbReference>
<evidence type="ECO:0000256" key="2">
    <source>
        <dbReference type="ARBA" id="ARBA00012255"/>
    </source>
</evidence>
<feature type="domain" description="PARG helical" evidence="8">
    <location>
        <begin position="421"/>
        <end position="545"/>
    </location>
</feature>
<organism evidence="9 10">
    <name type="scientific">Onychostoma macrolepis</name>
    <dbReference type="NCBI Taxonomy" id="369639"/>
    <lineage>
        <taxon>Eukaryota</taxon>
        <taxon>Metazoa</taxon>
        <taxon>Chordata</taxon>
        <taxon>Craniata</taxon>
        <taxon>Vertebrata</taxon>
        <taxon>Euteleostomi</taxon>
        <taxon>Actinopterygii</taxon>
        <taxon>Neopterygii</taxon>
        <taxon>Teleostei</taxon>
        <taxon>Ostariophysi</taxon>
        <taxon>Cypriniformes</taxon>
        <taxon>Cyprinidae</taxon>
        <taxon>Acrossocheilinae</taxon>
        <taxon>Onychostoma</taxon>
    </lineage>
</organism>
<dbReference type="GO" id="GO:0009225">
    <property type="term" value="P:nucleotide-sugar metabolic process"/>
    <property type="evidence" value="ECO:0007669"/>
    <property type="project" value="TreeGrafter"/>
</dbReference>
<evidence type="ECO:0000256" key="1">
    <source>
        <dbReference type="ARBA" id="ARBA00009545"/>
    </source>
</evidence>
<dbReference type="Pfam" id="PF20811">
    <property type="entry name" value="PARG_cat_N"/>
    <property type="match status" value="1"/>
</dbReference>
<evidence type="ECO:0000259" key="7">
    <source>
        <dbReference type="Pfam" id="PF05028"/>
    </source>
</evidence>
<protein>
    <recommendedName>
        <fullName evidence="2">poly(ADP-ribose) glycohydrolase</fullName>
        <ecNumber evidence="2">3.2.1.143</ecNumber>
    </recommendedName>
</protein>
<dbReference type="GO" id="GO:1990966">
    <property type="term" value="P:ATP generation from poly-ADP-D-ribose"/>
    <property type="evidence" value="ECO:0007669"/>
    <property type="project" value="TreeGrafter"/>
</dbReference>
<evidence type="ECO:0000256" key="3">
    <source>
        <dbReference type="ARBA" id="ARBA00022801"/>
    </source>
</evidence>
<dbReference type="GO" id="GO:0005975">
    <property type="term" value="P:carbohydrate metabolic process"/>
    <property type="evidence" value="ECO:0007669"/>
    <property type="project" value="InterPro"/>
</dbReference>
<feature type="active site" evidence="4">
    <location>
        <position position="585"/>
    </location>
</feature>
<feature type="compositionally biased region" description="Polar residues" evidence="6">
    <location>
        <begin position="169"/>
        <end position="181"/>
    </location>
</feature>
<feature type="region of interest" description="Disordered" evidence="6">
    <location>
        <begin position="169"/>
        <end position="293"/>
    </location>
</feature>
<comment type="caution">
    <text evidence="9">The sequence shown here is derived from an EMBL/GenBank/DDBJ whole genome shotgun (WGS) entry which is preliminary data.</text>
</comment>
<reference evidence="9 10" key="1">
    <citation type="submission" date="2020-04" db="EMBL/GenBank/DDBJ databases">
        <title>Chromosome-level genome assembly of a cyprinid fish Onychostoma macrolepis by integration of Nanopore Sequencing, Bionano and Hi-C technology.</title>
        <authorList>
            <person name="Wang D."/>
        </authorList>
    </citation>
    <scope>NUCLEOTIDE SEQUENCE [LARGE SCALE GENOMIC DNA]</scope>
    <source>
        <strain evidence="9">SWU-2019</strain>
        <tissue evidence="9">Muscle</tissue>
    </source>
</reference>
<name>A0A7J6CMI2_9TELE</name>
<dbReference type="Proteomes" id="UP000579812">
    <property type="component" value="Unassembled WGS sequence"/>
</dbReference>
<dbReference type="EMBL" id="JAAMOB010000010">
    <property type="protein sequence ID" value="KAF4108539.1"/>
    <property type="molecule type" value="Genomic_DNA"/>
</dbReference>
<dbReference type="InterPro" id="IPR007724">
    <property type="entry name" value="Poly_GlycHdrlase"/>
</dbReference>
<feature type="binding site" evidence="5">
    <location>
        <position position="588"/>
    </location>
    <ligand>
        <name>substrate</name>
    </ligand>
</feature>
<feature type="binding site" evidence="5">
    <location>
        <position position="643"/>
    </location>
    <ligand>
        <name>substrate</name>
    </ligand>
</feature>
<dbReference type="EC" id="3.2.1.143" evidence="2"/>
<feature type="active site" evidence="4">
    <location>
        <position position="604"/>
    </location>
</feature>
<feature type="binding site" evidence="5">
    <location>
        <position position="602"/>
    </location>
    <ligand>
        <name>substrate</name>
    </ligand>
</feature>
<dbReference type="GO" id="GO:0005737">
    <property type="term" value="C:cytoplasm"/>
    <property type="evidence" value="ECO:0007669"/>
    <property type="project" value="TreeGrafter"/>
</dbReference>
<proteinExistence type="inferred from homology"/>
<evidence type="ECO:0000313" key="9">
    <source>
        <dbReference type="EMBL" id="KAF4108539.1"/>
    </source>
</evidence>
<dbReference type="GO" id="GO:0005634">
    <property type="term" value="C:nucleus"/>
    <property type="evidence" value="ECO:0007669"/>
    <property type="project" value="TreeGrafter"/>
</dbReference>
<sequence length="807" mass="90977">MAAAVAERDMAYFTFRNKELANEIQEIHEILTKNNVTVATASIPPQVPCTTHSLGSHLSCLRKLTKGSNSIEDVQTATMTYNGRYKNTWPFDALYNYCQVSESFSISEDSSYPAVLWNCHSSRFHPRAFTFVLATQAITRFYRHWTPPARTITAEQMSQQDSSQVWECFSQTNNSGNTGDQSRGEPKNQHSSTDSAGKGATSQPTSETTGNENKNPYTFRPNDNGRNEAPGKKTLSSENAEKMCKKAKSDEVQNPKPTHGASGESSSNRPSQGAPMYNSDSSSSGTRSKPGIQLGPTYPIQYLKTMQNYSTEMDKKLLGHVMIDMTCFKSGVMVPYHKSHVWDSYHVKLPHLYPRPQSYNKSHAPPTRWEATCHALRKLTKGSNSIGDVQTAIMSYNSNNKDKWTFDALYLYGQRLHSVDNNLDSLIPKMAKLALDLPDLIKQPIPLLRQQQNQAITMSQQQISSLLANAFFCTFPHRNDTKPGSEYANFPTINFSSLFANEKDSERLNQKGEKLRAIFHYFNTVTKESHDQGPAKPDGLVSFERISIPPSQLPDWNKQKMPLRNLHVSSEGSIEKEGTGMLQVDFANKYIGGGVLKSGLVQEEILFLMSPELIVARLFTEKLADNECLKITGPQMYSLSSGYSRSFFWKGPFDDCTKRDVWKRRYRQIVAIDALELKYPKDQYTKENITRELNKAFVGFHGNPKTAIATGNWGCGAFKGDHTLKALIQLMAAAVAERDMAYFTFRNKELANEIQEIHEILTKNNVTVDKLYKWLKEFCGQHAREHNSQADLYGFIKVKIGFRASLL</sequence>
<dbReference type="Pfam" id="PF05028">
    <property type="entry name" value="PARG_cat_C"/>
    <property type="match status" value="1"/>
</dbReference>
<keyword evidence="3" id="KW-0378">Hydrolase</keyword>